<dbReference type="PRINTS" id="PR00139">
    <property type="entry name" value="ASNGLNASE"/>
</dbReference>
<dbReference type="SMART" id="SM00870">
    <property type="entry name" value="Asparaginase"/>
    <property type="match status" value="1"/>
</dbReference>
<evidence type="ECO:0000259" key="3">
    <source>
        <dbReference type="Pfam" id="PF00710"/>
    </source>
</evidence>
<dbReference type="SFLD" id="SFLDS00057">
    <property type="entry name" value="Glutaminase/Asparaginase"/>
    <property type="match status" value="1"/>
</dbReference>
<comment type="similarity">
    <text evidence="1">Belongs to the asparaginase 1 family.</text>
</comment>
<dbReference type="InterPro" id="IPR037152">
    <property type="entry name" value="L-asparaginase_N_sf"/>
</dbReference>
<dbReference type="InterPro" id="IPR027475">
    <property type="entry name" value="Asparaginase/glutaminase_AS2"/>
</dbReference>
<dbReference type="InterPro" id="IPR027473">
    <property type="entry name" value="L-asparaginase_C"/>
</dbReference>
<feature type="domain" description="L-asparaginase N-terminal" evidence="3">
    <location>
        <begin position="6"/>
        <end position="183"/>
    </location>
</feature>
<gene>
    <name evidence="5" type="ORF">UFOPK2992_00365</name>
</gene>
<dbReference type="InterPro" id="IPR020827">
    <property type="entry name" value="Asparaginase/glutaminase_AS1"/>
</dbReference>
<dbReference type="GO" id="GO:0004067">
    <property type="term" value="F:asparaginase activity"/>
    <property type="evidence" value="ECO:0007669"/>
    <property type="project" value="InterPro"/>
</dbReference>
<keyword evidence="2" id="KW-0378">Hydrolase</keyword>
<accession>A0A6J6WYI8</accession>
<dbReference type="Gene3D" id="3.40.50.40">
    <property type="match status" value="1"/>
</dbReference>
<organism evidence="5">
    <name type="scientific">freshwater metagenome</name>
    <dbReference type="NCBI Taxonomy" id="449393"/>
    <lineage>
        <taxon>unclassified sequences</taxon>
        <taxon>metagenomes</taxon>
        <taxon>ecological metagenomes</taxon>
    </lineage>
</organism>
<dbReference type="InterPro" id="IPR027474">
    <property type="entry name" value="L-asparaginase_N"/>
</dbReference>
<dbReference type="InterPro" id="IPR006034">
    <property type="entry name" value="Asparaginase/glutaminase-like"/>
</dbReference>
<dbReference type="PIRSF" id="PIRSF500176">
    <property type="entry name" value="L_ASNase"/>
    <property type="match status" value="1"/>
</dbReference>
<dbReference type="Pfam" id="PF00710">
    <property type="entry name" value="Asparaginase"/>
    <property type="match status" value="1"/>
</dbReference>
<dbReference type="PROSITE" id="PS51732">
    <property type="entry name" value="ASN_GLN_ASE_3"/>
    <property type="match status" value="1"/>
</dbReference>
<protein>
    <submittedName>
        <fullName evidence="5">Unannotated protein</fullName>
    </submittedName>
</protein>
<proteinExistence type="inferred from homology"/>
<dbReference type="AlphaFoldDB" id="A0A6J6WYI8"/>
<evidence type="ECO:0000256" key="2">
    <source>
        <dbReference type="ARBA" id="ARBA00022801"/>
    </source>
</evidence>
<dbReference type="GO" id="GO:0006528">
    <property type="term" value="P:asparagine metabolic process"/>
    <property type="evidence" value="ECO:0007669"/>
    <property type="project" value="InterPro"/>
</dbReference>
<evidence type="ECO:0000256" key="1">
    <source>
        <dbReference type="ARBA" id="ARBA00010518"/>
    </source>
</evidence>
<dbReference type="InterPro" id="IPR036152">
    <property type="entry name" value="Asp/glu_Ase-like_sf"/>
</dbReference>
<name>A0A6J6WYI8_9ZZZZ</name>
<dbReference type="CDD" id="cd08964">
    <property type="entry name" value="L-asparaginase_II"/>
    <property type="match status" value="1"/>
</dbReference>
<evidence type="ECO:0000313" key="5">
    <source>
        <dbReference type="EMBL" id="CAB4790221.1"/>
    </source>
</evidence>
<dbReference type="InterPro" id="IPR004550">
    <property type="entry name" value="AsnASE_II"/>
</dbReference>
<dbReference type="EMBL" id="CAFAAI010000040">
    <property type="protein sequence ID" value="CAB4790221.1"/>
    <property type="molecule type" value="Genomic_DNA"/>
</dbReference>
<evidence type="ECO:0000259" key="4">
    <source>
        <dbReference type="Pfam" id="PF17763"/>
    </source>
</evidence>
<dbReference type="PANTHER" id="PTHR11707:SF28">
    <property type="entry name" value="60 KDA LYSOPHOSPHOLIPASE"/>
    <property type="match status" value="1"/>
</dbReference>
<dbReference type="InterPro" id="IPR040919">
    <property type="entry name" value="Asparaginase_C"/>
</dbReference>
<dbReference type="Pfam" id="PF17763">
    <property type="entry name" value="Asparaginase_C"/>
    <property type="match status" value="1"/>
</dbReference>
<reference evidence="5" key="1">
    <citation type="submission" date="2020-05" db="EMBL/GenBank/DDBJ databases">
        <authorList>
            <person name="Chiriac C."/>
            <person name="Salcher M."/>
            <person name="Ghai R."/>
            <person name="Kavagutti S V."/>
        </authorList>
    </citation>
    <scope>NUCLEOTIDE SEQUENCE</scope>
</reference>
<dbReference type="SUPFAM" id="SSF53774">
    <property type="entry name" value="Glutaminase/Asparaginase"/>
    <property type="match status" value="1"/>
</dbReference>
<dbReference type="PANTHER" id="PTHR11707">
    <property type="entry name" value="L-ASPARAGINASE"/>
    <property type="match status" value="1"/>
</dbReference>
<dbReference type="PIRSF" id="PIRSF001220">
    <property type="entry name" value="L-ASNase_gatD"/>
    <property type="match status" value="1"/>
</dbReference>
<dbReference type="Gene3D" id="3.40.50.1170">
    <property type="entry name" value="L-asparaginase, N-terminal domain"/>
    <property type="match status" value="1"/>
</dbReference>
<sequence length="322" mass="33363">MIEGTVHVVATGGTISSHFDGTEWIGLTGAELVGELAELPVAVRVTDVASGPSSNLSVDDMAMIVAHVQAAIDQGALGVVVLHGTDTLELTAFVADLLFGSRTSVPVVFTGSMRVHSHNEPDGPLNIVQSIALAASPDARDRGVLVCLNGEIHSARRITKIDATTVNAFTSAPFSAVGKFVQELPRFVSPSQRSAVHTTALEPAVVLLTAYPGMAPELFDLAVAGARGIVLEVFGDLNVPVALWGPIHRASQAGVLVVLASRPYTATFDDDGLALMGAIGAGGLSPQKARLATMAALGSTSDRESAVSFLRLLRDVPSSDSR</sequence>
<feature type="domain" description="Asparaginase/glutaminase C-terminal" evidence="4">
    <location>
        <begin position="205"/>
        <end position="305"/>
    </location>
</feature>
<dbReference type="PROSITE" id="PS00917">
    <property type="entry name" value="ASN_GLN_ASE_2"/>
    <property type="match status" value="1"/>
</dbReference>
<dbReference type="PROSITE" id="PS00144">
    <property type="entry name" value="ASN_GLN_ASE_1"/>
    <property type="match status" value="1"/>
</dbReference>